<evidence type="ECO:0000256" key="9">
    <source>
        <dbReference type="ARBA" id="ARBA00023212"/>
    </source>
</evidence>
<dbReference type="GO" id="GO:0045504">
    <property type="term" value="F:dynein heavy chain binding"/>
    <property type="evidence" value="ECO:0007669"/>
    <property type="project" value="TreeGrafter"/>
</dbReference>
<dbReference type="HOGENOM" id="CLU_015820_2_0_1"/>
<keyword evidence="9" id="KW-0206">Cytoskeleton</keyword>
<dbReference type="EMBL" id="DS235878">
    <property type="protein sequence ID" value="EEB19823.1"/>
    <property type="molecule type" value="Genomic_DNA"/>
</dbReference>
<dbReference type="InterPro" id="IPR050687">
    <property type="entry name" value="Dynein_IC"/>
</dbReference>
<dbReference type="EMBL" id="AAZO01007215">
    <property type="status" value="NOT_ANNOTATED_CDS"/>
    <property type="molecule type" value="Genomic_DNA"/>
</dbReference>
<reference evidence="12" key="1">
    <citation type="submission" date="2007-04" db="EMBL/GenBank/DDBJ databases">
        <title>Annotation of Pediculus humanus corporis strain USDA.</title>
        <authorList>
            <person name="Kirkness E."/>
            <person name="Hannick L."/>
            <person name="Hass B."/>
            <person name="Bruggner R."/>
            <person name="Lawson D."/>
            <person name="Bidwell S."/>
            <person name="Joardar V."/>
            <person name="Caler E."/>
            <person name="Walenz B."/>
            <person name="Inman J."/>
            <person name="Schobel S."/>
            <person name="Galinsky K."/>
            <person name="Amedeo P."/>
            <person name="Strausberg R."/>
        </authorList>
    </citation>
    <scope>NUCLEOTIDE SEQUENCE</scope>
    <source>
        <strain evidence="12">USDA</strain>
    </source>
</reference>
<dbReference type="SMART" id="SM00320">
    <property type="entry name" value="WD40"/>
    <property type="match status" value="6"/>
</dbReference>
<feature type="compositionally biased region" description="Acidic residues" evidence="11">
    <location>
        <begin position="168"/>
        <end position="180"/>
    </location>
</feature>
<keyword evidence="7" id="KW-0243">Dynein</keyword>
<protein>
    <submittedName>
        <fullName evidence="12 13">Dynein intermediate chain 1, axonemal, putative</fullName>
    </submittedName>
</protein>
<dbReference type="GO" id="GO:0036158">
    <property type="term" value="P:outer dynein arm assembly"/>
    <property type="evidence" value="ECO:0007669"/>
    <property type="project" value="TreeGrafter"/>
</dbReference>
<evidence type="ECO:0000256" key="6">
    <source>
        <dbReference type="ARBA" id="ARBA00022737"/>
    </source>
</evidence>
<dbReference type="InterPro" id="IPR015943">
    <property type="entry name" value="WD40/YVTN_repeat-like_dom_sf"/>
</dbReference>
<dbReference type="GO" id="GO:0003341">
    <property type="term" value="P:cilium movement"/>
    <property type="evidence" value="ECO:0007669"/>
    <property type="project" value="TreeGrafter"/>
</dbReference>
<keyword evidence="3" id="KW-0963">Cytoplasm</keyword>
<dbReference type="GO" id="GO:0045503">
    <property type="term" value="F:dynein light chain binding"/>
    <property type="evidence" value="ECO:0007669"/>
    <property type="project" value="TreeGrafter"/>
</dbReference>
<dbReference type="InterPro" id="IPR001680">
    <property type="entry name" value="WD40_rpt"/>
</dbReference>
<dbReference type="RefSeq" id="XP_002432561.1">
    <property type="nucleotide sequence ID" value="XM_002432516.1"/>
</dbReference>
<gene>
    <name evidence="13" type="primary">8232797</name>
    <name evidence="12" type="ORF">Phum_PHUM591990</name>
</gene>
<evidence type="ECO:0000256" key="5">
    <source>
        <dbReference type="ARBA" id="ARBA00022701"/>
    </source>
</evidence>
<accession>E0W2G7</accession>
<dbReference type="PANTHER" id="PTHR12442:SF11">
    <property type="entry name" value="DYNEIN AXONEMAL INTERMEDIATE CHAIN 1"/>
    <property type="match status" value="1"/>
</dbReference>
<dbReference type="eggNOG" id="KOG1587">
    <property type="taxonomic scope" value="Eukaryota"/>
</dbReference>
<reference evidence="12" key="2">
    <citation type="submission" date="2007-04" db="EMBL/GenBank/DDBJ databases">
        <title>The genome of the human body louse.</title>
        <authorList>
            <consortium name="The Human Body Louse Genome Consortium"/>
            <person name="Kirkness E."/>
            <person name="Walenz B."/>
            <person name="Hass B."/>
            <person name="Bruggner R."/>
            <person name="Strausberg R."/>
        </authorList>
    </citation>
    <scope>NUCLEOTIDE SEQUENCE</scope>
    <source>
        <strain evidence="12">USDA</strain>
    </source>
</reference>
<dbReference type="InterPro" id="IPR036322">
    <property type="entry name" value="WD40_repeat_dom_sf"/>
</dbReference>
<dbReference type="GO" id="GO:0005874">
    <property type="term" value="C:microtubule"/>
    <property type="evidence" value="ECO:0007669"/>
    <property type="project" value="UniProtKB-KW"/>
</dbReference>
<evidence type="ECO:0000256" key="3">
    <source>
        <dbReference type="ARBA" id="ARBA00022490"/>
    </source>
</evidence>
<evidence type="ECO:0000313" key="14">
    <source>
        <dbReference type="Proteomes" id="UP000009046"/>
    </source>
</evidence>
<evidence type="ECO:0000256" key="4">
    <source>
        <dbReference type="ARBA" id="ARBA00022574"/>
    </source>
</evidence>
<dbReference type="AlphaFoldDB" id="E0W2G7"/>
<dbReference type="KEGG" id="phu:Phum_PHUM591990"/>
<comment type="subcellular location">
    <subcellularLocation>
        <location evidence="1">Cytoplasm</location>
        <location evidence="1">Cytoskeleton</location>
        <location evidence="1">Cilium axoneme</location>
    </subcellularLocation>
</comment>
<evidence type="ECO:0000256" key="8">
    <source>
        <dbReference type="ARBA" id="ARBA00023175"/>
    </source>
</evidence>
<proteinExistence type="inferred from homology"/>
<evidence type="ECO:0000256" key="1">
    <source>
        <dbReference type="ARBA" id="ARBA00004430"/>
    </source>
</evidence>
<feature type="compositionally biased region" description="Basic and acidic residues" evidence="11">
    <location>
        <begin position="153"/>
        <end position="167"/>
    </location>
</feature>
<comment type="similarity">
    <text evidence="2">Belongs to the dynein intermediate chain family.</text>
</comment>
<dbReference type="Gene3D" id="2.130.10.10">
    <property type="entry name" value="YVTN repeat-like/Quinoprotein amine dehydrogenase"/>
    <property type="match status" value="2"/>
</dbReference>
<reference evidence="13" key="3">
    <citation type="submission" date="2021-02" db="UniProtKB">
        <authorList>
            <consortium name="EnsemblMetazoa"/>
        </authorList>
    </citation>
    <scope>IDENTIFICATION</scope>
    <source>
        <strain evidence="13">USDA</strain>
    </source>
</reference>
<evidence type="ECO:0000256" key="2">
    <source>
        <dbReference type="ARBA" id="ARBA00011059"/>
    </source>
</evidence>
<dbReference type="InParanoid" id="E0W2G7"/>
<keyword evidence="8" id="KW-0505">Motor protein</keyword>
<dbReference type="GeneID" id="8232797"/>
<dbReference type="SUPFAM" id="SSF50978">
    <property type="entry name" value="WD40 repeat-like"/>
    <property type="match status" value="1"/>
</dbReference>
<keyword evidence="6" id="KW-0677">Repeat</keyword>
<dbReference type="OrthoDB" id="10261376at2759"/>
<feature type="region of interest" description="Disordered" evidence="11">
    <location>
        <begin position="148"/>
        <end position="204"/>
    </location>
</feature>
<dbReference type="STRING" id="121224.E0W2G7"/>
<evidence type="ECO:0000256" key="11">
    <source>
        <dbReference type="SAM" id="MobiDB-lite"/>
    </source>
</evidence>
<dbReference type="FunCoup" id="E0W2G7">
    <property type="interactions" value="41"/>
</dbReference>
<dbReference type="OMA" id="VWEDMRA"/>
<name>E0W2G7_PEDHC</name>
<evidence type="ECO:0000256" key="7">
    <source>
        <dbReference type="ARBA" id="ARBA00023017"/>
    </source>
</evidence>
<dbReference type="Pfam" id="PF00400">
    <property type="entry name" value="WD40"/>
    <property type="match status" value="1"/>
</dbReference>
<evidence type="ECO:0000313" key="13">
    <source>
        <dbReference type="EnsemblMetazoa" id="PHUM591990-PA"/>
    </source>
</evidence>
<dbReference type="EnsemblMetazoa" id="PHUM591990-RA">
    <property type="protein sequence ID" value="PHUM591990-PA"/>
    <property type="gene ID" value="PHUM591990"/>
</dbReference>
<dbReference type="PANTHER" id="PTHR12442">
    <property type="entry name" value="DYNEIN INTERMEDIATE CHAIN"/>
    <property type="match status" value="1"/>
</dbReference>
<feature type="compositionally biased region" description="Acidic residues" evidence="11">
    <location>
        <begin position="189"/>
        <end position="198"/>
    </location>
</feature>
<keyword evidence="10" id="KW-0966">Cell projection</keyword>
<dbReference type="Proteomes" id="UP000009046">
    <property type="component" value="Unassembled WGS sequence"/>
</dbReference>
<evidence type="ECO:0000313" key="12">
    <source>
        <dbReference type="EMBL" id="EEB19823.1"/>
    </source>
</evidence>
<sequence>MKSKNVKSVSDWSPKRLPNSYNKRMAVAVVGSSGKKPPGKHLKGDDVSNDDFFKKKSDLIKPDDQLCLTDAQLNEEITRTLTTGNMNSPKNLVEYSYKLGEFVSKSQISTTIVLIRLEGCCILKNSPEAQAQIAAGDWSGDEIKKSIKSKSNSLDKESKINDDKSENEGEDETEEGNEEATDGKKDDEDKAEEEEVEAEAVSGSATKPKKKLVNAFNYCERSSQTADCTKVNAFSQTIPPPRKVFSELVTQWIIYDAYAEDFEKQKKEKEKEKKLTTNTQANKKDDIKKKQDLSFGEGIHNKTNEAAKIIDRMICQNIYDDIAHDYKYYEDPADEFRREGTLLPLWKFFYERKKTSVTDISWNPFYYDLFAVTFGTFEFLNQRSQDGAVCLFTLKNPSYPEYVRITESSAMCVATHPTQTYLIAVGLLDGNVAVYNTHLPDKFPQHRSNSVNKKHCDAVWQVEWGANMQDGEVNFFSVSADGKVCNWVLMQNELALTTVASLSLPLEQLLGPDGLPINMIDSGCCITFHPTQPLIFLVGTEEGSIYKCSTAYSSTFLFKYDAHYMPVHKISYNSFYPDVFLSCSADWRIKIWEDSKNEPLFVFDLGCSVGDVQWAPYSSTVFGAVTIEGKCVIFDINIDKYKPICVQSIASRKKNGLTRLKFNFKVPIIAVGDDKGNISVLKLSPNLRIKSKPPKKQQFFEPEQLEIIKLEKLLALILYTCI</sequence>
<dbReference type="CTD" id="8232797"/>
<organism>
    <name type="scientific">Pediculus humanus subsp. corporis</name>
    <name type="common">Body louse</name>
    <dbReference type="NCBI Taxonomy" id="121224"/>
    <lineage>
        <taxon>Eukaryota</taxon>
        <taxon>Metazoa</taxon>
        <taxon>Ecdysozoa</taxon>
        <taxon>Arthropoda</taxon>
        <taxon>Hexapoda</taxon>
        <taxon>Insecta</taxon>
        <taxon>Pterygota</taxon>
        <taxon>Neoptera</taxon>
        <taxon>Paraneoptera</taxon>
        <taxon>Psocodea</taxon>
        <taxon>Troctomorpha</taxon>
        <taxon>Phthiraptera</taxon>
        <taxon>Anoplura</taxon>
        <taxon>Pediculidae</taxon>
        <taxon>Pediculus</taxon>
    </lineage>
</organism>
<dbReference type="GO" id="GO:0036157">
    <property type="term" value="C:outer dynein arm"/>
    <property type="evidence" value="ECO:0007669"/>
    <property type="project" value="TreeGrafter"/>
</dbReference>
<evidence type="ECO:0000256" key="10">
    <source>
        <dbReference type="ARBA" id="ARBA00023273"/>
    </source>
</evidence>
<keyword evidence="5" id="KW-0493">Microtubule</keyword>
<dbReference type="VEuPathDB" id="VectorBase:PHUM591990"/>
<keyword evidence="14" id="KW-1185">Reference proteome</keyword>
<keyword evidence="4" id="KW-0853">WD repeat</keyword>